<evidence type="ECO:0000313" key="4">
    <source>
        <dbReference type="EMBL" id="MBN7826960.1"/>
    </source>
</evidence>
<feature type="active site" evidence="3">
    <location>
        <position position="47"/>
    </location>
</feature>
<dbReference type="RefSeq" id="WP_206575072.1">
    <property type="nucleotide sequence ID" value="NZ_JAFKCV010000012.1"/>
</dbReference>
<evidence type="ECO:0000256" key="3">
    <source>
        <dbReference type="PIRSR" id="PIRSR016184-1"/>
    </source>
</evidence>
<dbReference type="Proteomes" id="UP000664654">
    <property type="component" value="Unassembled WGS sequence"/>
</dbReference>
<evidence type="ECO:0000256" key="1">
    <source>
        <dbReference type="ARBA" id="ARBA00008270"/>
    </source>
</evidence>
<dbReference type="EMBL" id="JAFKCV010000012">
    <property type="protein sequence ID" value="MBN7826960.1"/>
    <property type="molecule type" value="Genomic_DNA"/>
</dbReference>
<keyword evidence="5" id="KW-1185">Reference proteome</keyword>
<dbReference type="NCBIfam" id="TIGR00654">
    <property type="entry name" value="PhzF_family"/>
    <property type="match status" value="1"/>
</dbReference>
<evidence type="ECO:0000313" key="5">
    <source>
        <dbReference type="Proteomes" id="UP000664654"/>
    </source>
</evidence>
<dbReference type="Pfam" id="PF02567">
    <property type="entry name" value="PhzC-PhzF"/>
    <property type="match status" value="1"/>
</dbReference>
<keyword evidence="2" id="KW-0413">Isomerase</keyword>
<gene>
    <name evidence="4" type="ORF">J0A66_17130</name>
</gene>
<organism evidence="4 5">
    <name type="scientific">Bowmanella dokdonensis</name>
    <dbReference type="NCBI Taxonomy" id="751969"/>
    <lineage>
        <taxon>Bacteria</taxon>
        <taxon>Pseudomonadati</taxon>
        <taxon>Pseudomonadota</taxon>
        <taxon>Gammaproteobacteria</taxon>
        <taxon>Alteromonadales</taxon>
        <taxon>Alteromonadaceae</taxon>
        <taxon>Bowmanella</taxon>
    </lineage>
</organism>
<comment type="caution">
    <text evidence="4">The sequence shown here is derived from an EMBL/GenBank/DDBJ whole genome shotgun (WGS) entry which is preliminary data.</text>
</comment>
<dbReference type="PANTHER" id="PTHR13774:SF39">
    <property type="entry name" value="BIOSYNTHESIS PROTEIN, PUTATIVE-RELATED"/>
    <property type="match status" value="1"/>
</dbReference>
<proteinExistence type="inferred from homology"/>
<protein>
    <submittedName>
        <fullName evidence="4">PhzF family phenazine biosynthesis protein</fullName>
    </submittedName>
</protein>
<reference evidence="4" key="1">
    <citation type="submission" date="2021-03" db="EMBL/GenBank/DDBJ databases">
        <title>novel species isolated from a fishpond in China.</title>
        <authorList>
            <person name="Lu H."/>
            <person name="Cai Z."/>
        </authorList>
    </citation>
    <scope>NUCLEOTIDE SEQUENCE</scope>
    <source>
        <strain evidence="4">JCM 30855</strain>
    </source>
</reference>
<dbReference type="GO" id="GO:0005737">
    <property type="term" value="C:cytoplasm"/>
    <property type="evidence" value="ECO:0007669"/>
    <property type="project" value="TreeGrafter"/>
</dbReference>
<comment type="similarity">
    <text evidence="1">Belongs to the PhzF family.</text>
</comment>
<dbReference type="GO" id="GO:0016853">
    <property type="term" value="F:isomerase activity"/>
    <property type="evidence" value="ECO:0007669"/>
    <property type="project" value="UniProtKB-KW"/>
</dbReference>
<dbReference type="PANTHER" id="PTHR13774">
    <property type="entry name" value="PHENAZINE BIOSYNTHESIS PROTEIN"/>
    <property type="match status" value="1"/>
</dbReference>
<dbReference type="InterPro" id="IPR003719">
    <property type="entry name" value="Phenazine_PhzF-like"/>
</dbReference>
<accession>A0A939DRM2</accession>
<name>A0A939DRM2_9ALTE</name>
<dbReference type="Gene3D" id="3.10.310.10">
    <property type="entry name" value="Diaminopimelate Epimerase, Chain A, domain 1"/>
    <property type="match status" value="2"/>
</dbReference>
<dbReference type="PIRSF" id="PIRSF016184">
    <property type="entry name" value="PhzC_PhzF"/>
    <property type="match status" value="1"/>
</dbReference>
<dbReference type="SUPFAM" id="SSF54506">
    <property type="entry name" value="Diaminopimelate epimerase-like"/>
    <property type="match status" value="1"/>
</dbReference>
<sequence>MSELEIRKYAAFSYQGEGGNPAGVALVEEFPADEVMMRIAAEVGFSETVFAKRTEGGFRVRYFSPDSEVDFCGHATLALGFALFEQFGAGEYALALNHARIQVATDNEGKVTLSSPSTHSRALPSDQKARYQALFGLYAEDLNDAIPMAIGNGGNDHLVIALNSRQKLAQMAYDFEKAKVAMQQDKLVTVALLYRESAGLIHIRNAFAFGGVYEDPATGAAAAAVTGYLRDLGKLDFKNGTASIEYRQGFDMGTPCVLEVTAGEEKGGSVLISGWVRQL</sequence>
<dbReference type="AlphaFoldDB" id="A0A939DRM2"/>
<evidence type="ECO:0000256" key="2">
    <source>
        <dbReference type="ARBA" id="ARBA00023235"/>
    </source>
</evidence>